<name>A0A848RH89_9FIRM</name>
<dbReference type="GO" id="GO:0016811">
    <property type="term" value="F:hydrolase activity, acting on carbon-nitrogen (but not peptide) bonds, in linear amides"/>
    <property type="evidence" value="ECO:0007669"/>
    <property type="project" value="TreeGrafter"/>
</dbReference>
<gene>
    <name evidence="3" type="ORF">HKO22_05160</name>
</gene>
<dbReference type="EMBL" id="JABDSR010000006">
    <property type="protein sequence ID" value="NMW85131.1"/>
    <property type="molecule type" value="Genomic_DNA"/>
</dbReference>
<dbReference type="PANTHER" id="PTHR43674">
    <property type="entry name" value="NITRILASE C965.09-RELATED"/>
    <property type="match status" value="1"/>
</dbReference>
<dbReference type="InterPro" id="IPR050345">
    <property type="entry name" value="Aliph_Amidase/BUP"/>
</dbReference>
<feature type="domain" description="CN hydrolase" evidence="2">
    <location>
        <begin position="6"/>
        <end position="241"/>
    </location>
</feature>
<dbReference type="Gene3D" id="3.60.110.10">
    <property type="entry name" value="Carbon-nitrogen hydrolase"/>
    <property type="match status" value="1"/>
</dbReference>
<reference evidence="3" key="1">
    <citation type="submission" date="2020-04" db="EMBL/GenBank/DDBJ databases">
        <title>Peptoniphilus sp. nov. isolated from swine feces.</title>
        <authorList>
            <person name="Ryu S.W."/>
        </authorList>
    </citation>
    <scope>NUCLEOTIDE SEQUENCE [LARGE SCALE GENOMIC DNA]</scope>
    <source>
        <strain evidence="3">AGMB00490</strain>
    </source>
</reference>
<keyword evidence="4" id="KW-1185">Reference proteome</keyword>
<evidence type="ECO:0000313" key="4">
    <source>
        <dbReference type="Proteomes" id="UP000568273"/>
    </source>
</evidence>
<dbReference type="SUPFAM" id="SSF56317">
    <property type="entry name" value="Carbon-nitrogen hydrolase"/>
    <property type="match status" value="1"/>
</dbReference>
<dbReference type="InterPro" id="IPR036526">
    <property type="entry name" value="C-N_Hydrolase_sf"/>
</dbReference>
<dbReference type="PROSITE" id="PS50263">
    <property type="entry name" value="CN_HYDROLASE"/>
    <property type="match status" value="1"/>
</dbReference>
<comment type="caution">
    <text evidence="3">The sequence shown here is derived from an EMBL/GenBank/DDBJ whole genome shotgun (WGS) entry which is preliminary data.</text>
</comment>
<evidence type="ECO:0000259" key="2">
    <source>
        <dbReference type="PROSITE" id="PS50263"/>
    </source>
</evidence>
<proteinExistence type="predicted"/>
<organism evidence="3 4">
    <name type="scientific">Peptoniphilus faecalis</name>
    <dbReference type="NCBI Taxonomy" id="2731255"/>
    <lineage>
        <taxon>Bacteria</taxon>
        <taxon>Bacillati</taxon>
        <taxon>Bacillota</taxon>
        <taxon>Tissierellia</taxon>
        <taxon>Tissierellales</taxon>
        <taxon>Peptoniphilaceae</taxon>
        <taxon>Peptoniphilus</taxon>
    </lineage>
</organism>
<dbReference type="RefSeq" id="WP_169969015.1">
    <property type="nucleotide sequence ID" value="NZ_JABDSR010000006.1"/>
</dbReference>
<accession>A0A848RH89</accession>
<dbReference type="Pfam" id="PF00795">
    <property type="entry name" value="CN_hydrolase"/>
    <property type="match status" value="1"/>
</dbReference>
<evidence type="ECO:0000313" key="3">
    <source>
        <dbReference type="EMBL" id="NMW85131.1"/>
    </source>
</evidence>
<dbReference type="Proteomes" id="UP000568273">
    <property type="component" value="Unassembled WGS sequence"/>
</dbReference>
<dbReference type="InterPro" id="IPR003010">
    <property type="entry name" value="C-N_Hydrolase"/>
</dbReference>
<sequence length="270" mass="30791">MKKRKIKIAIGQFEQIYGDTEANLNKIIKMIKEASEEKCDIVIFPELAYSGYSLSSEKLQSLAEPISGPFVQTIRKKAKEHRIHVMCGYPEADEKIIGRMYNSVIFVDDDGNVLENMRKFYAWGQEKLKFREGRRLPVVNTKLGKIGMLICYDMEHPEPARIEMLKGAELIVNCSFWSVPAERRWHVDLCGNALFNLLYMAGANAVGENLCGSSMVVGPDGEVVIQASRDKEELLISEIDLDKIIEIRSRIPYINDFKDELFSIEAKDKF</sequence>
<keyword evidence="1 3" id="KW-0378">Hydrolase</keyword>
<dbReference type="AlphaFoldDB" id="A0A848RH89"/>
<evidence type="ECO:0000256" key="1">
    <source>
        <dbReference type="ARBA" id="ARBA00022801"/>
    </source>
</evidence>
<protein>
    <submittedName>
        <fullName evidence="3">Carbon-nitrogen hydrolase family protein</fullName>
    </submittedName>
</protein>
<dbReference type="PANTHER" id="PTHR43674:SF16">
    <property type="entry name" value="CARBON-NITROGEN FAMILY, PUTATIVE (AFU_ORTHOLOGUE AFUA_5G02350)-RELATED"/>
    <property type="match status" value="1"/>
</dbReference>